<protein>
    <submittedName>
        <fullName evidence="2">Uncharacterized protein</fullName>
    </submittedName>
</protein>
<reference evidence="2" key="1">
    <citation type="submission" date="2022-10" db="EMBL/GenBank/DDBJ databases">
        <authorList>
            <person name="Chen Y."/>
            <person name="Dougan E. K."/>
            <person name="Chan C."/>
            <person name="Rhodes N."/>
            <person name="Thang M."/>
        </authorList>
    </citation>
    <scope>NUCLEOTIDE SEQUENCE</scope>
</reference>
<keyword evidence="4" id="KW-1185">Reference proteome</keyword>
<accession>A0A9P1FK83</accession>
<dbReference type="AlphaFoldDB" id="A0A9P1FK83"/>
<feature type="region of interest" description="Disordered" evidence="1">
    <location>
        <begin position="239"/>
        <end position="278"/>
    </location>
</feature>
<dbReference type="OrthoDB" id="428456at2759"/>
<comment type="caution">
    <text evidence="2">The sequence shown here is derived from an EMBL/GenBank/DDBJ whole genome shotgun (WGS) entry which is preliminary data.</text>
</comment>
<sequence>MLAEAVAQGLHASMLQIWGRGLGDLVPKKRLNADNNDLQPDKMLVPRDLDLRPMLTIAADQDGLPFKMVYTLCHSGIRIFIQPENTHSLWNDTKNSIRRAGLQHCLLLASVLSNCAHGPFGSGRNQQTIQESATSLSQSMSSDQFEDLLDCMVMDRRLSDVDLDDPDLPHDKHDLPNMSCVRNLPVFVKTKSWFASVAVMDHLCDNWSLMGYLLDHVLDIDTANGDGPWRDQVAQNEFHHSQETDNDESGDDEGADNVPDSPGVAAGRQRVAREKPTSKKELASLRERFQNTLHLCAHLYRDLSLRDDLRMVVNAVRPYLAEYSTVLSALKESQESSCRWQAHRSAGEWFGSILQSVGTIHDAGILSKFISCDSSESLGEATVNDDEPWLKEEQTRLRDYFTLLVELASARVWSQMVFATCPPYSVVAVLHDDHDTGQHVLNRCCNTWRAIVAAENAVKPGCQGEGLSKPMKKAISDRLVDVSFQTFQITREVMALCEACQWNMEHEEIQKLAYRMFGGPCETKFSLEDLFAHLVSVGKLASLATPMNKWTRYFYCTTMQSLTQESGFGWPHLATTYEDHLDKGLIDTGKSKNPDDITGKAFHINQFPLPPDIRNRMISSVRDSKDDVKKAGTLSNQRAAAASAWLLGNARTEFRSATMAWTGVFLMKHHCYVNSRSDRVLMSLGFRTCAALGLRMVKHIVQEDVYYTVDTNPGNLPVWMFNDRVEVTETTTGWLHLPVELQHPLQTPDSLKCFAVVLRQTGPPEQVVAAAIKNGCYVTLAQIRSLHATYKFPMVSKPHGSGKNGNVVKKDWALALIRFFHSKASEKEQNEMLRGIMGKNWRHLQAEKVSRHSSDILKAFNGMDYENQPEWVDLVAVAADEEILKDKRNQAPRPTDITKSEQKYVTPGSLKVLQPKEANCRITRHPQLKRYQAFYNAPDKGNPSTLSAKQLIVFYFS</sequence>
<dbReference type="EMBL" id="CAMXCT010000447">
    <property type="protein sequence ID" value="CAI3978981.1"/>
    <property type="molecule type" value="Genomic_DNA"/>
</dbReference>
<evidence type="ECO:0000313" key="4">
    <source>
        <dbReference type="Proteomes" id="UP001152797"/>
    </source>
</evidence>
<name>A0A9P1FK83_9DINO</name>
<dbReference type="EMBL" id="CAMXCT030000447">
    <property type="protein sequence ID" value="CAL4766293.1"/>
    <property type="molecule type" value="Genomic_DNA"/>
</dbReference>
<proteinExistence type="predicted"/>
<dbReference type="Proteomes" id="UP001152797">
    <property type="component" value="Unassembled WGS sequence"/>
</dbReference>
<evidence type="ECO:0000313" key="2">
    <source>
        <dbReference type="EMBL" id="CAI3978981.1"/>
    </source>
</evidence>
<reference evidence="3 4" key="2">
    <citation type="submission" date="2024-05" db="EMBL/GenBank/DDBJ databases">
        <authorList>
            <person name="Chen Y."/>
            <person name="Shah S."/>
            <person name="Dougan E. K."/>
            <person name="Thang M."/>
            <person name="Chan C."/>
        </authorList>
    </citation>
    <scope>NUCLEOTIDE SEQUENCE [LARGE SCALE GENOMIC DNA]</scope>
</reference>
<organism evidence="2">
    <name type="scientific">Cladocopium goreaui</name>
    <dbReference type="NCBI Taxonomy" id="2562237"/>
    <lineage>
        <taxon>Eukaryota</taxon>
        <taxon>Sar</taxon>
        <taxon>Alveolata</taxon>
        <taxon>Dinophyceae</taxon>
        <taxon>Suessiales</taxon>
        <taxon>Symbiodiniaceae</taxon>
        <taxon>Cladocopium</taxon>
    </lineage>
</organism>
<gene>
    <name evidence="2" type="ORF">C1SCF055_LOCUS6969</name>
</gene>
<evidence type="ECO:0000313" key="3">
    <source>
        <dbReference type="EMBL" id="CAL4766293.1"/>
    </source>
</evidence>
<feature type="compositionally biased region" description="Acidic residues" evidence="1">
    <location>
        <begin position="244"/>
        <end position="255"/>
    </location>
</feature>
<evidence type="ECO:0000256" key="1">
    <source>
        <dbReference type="SAM" id="MobiDB-lite"/>
    </source>
</evidence>
<dbReference type="EMBL" id="CAMXCT020000447">
    <property type="protein sequence ID" value="CAL1132356.1"/>
    <property type="molecule type" value="Genomic_DNA"/>
</dbReference>